<evidence type="ECO:0000256" key="3">
    <source>
        <dbReference type="ARBA" id="ARBA00023125"/>
    </source>
</evidence>
<dbReference type="PROSITE" id="PS51032">
    <property type="entry name" value="AP2_ERF"/>
    <property type="match status" value="1"/>
</dbReference>
<dbReference type="AlphaFoldDB" id="A0A6J1DIX8"/>
<gene>
    <name evidence="10" type="primary">LOC111021506</name>
</gene>
<dbReference type="PRINTS" id="PR00367">
    <property type="entry name" value="ETHRSPELEMNT"/>
</dbReference>
<keyword evidence="4" id="KW-0804">Transcription</keyword>
<evidence type="ECO:0000256" key="7">
    <source>
        <dbReference type="SAM" id="MobiDB-lite"/>
    </source>
</evidence>
<keyword evidence="5" id="KW-0539">Nucleus</keyword>
<dbReference type="Proteomes" id="UP000504603">
    <property type="component" value="Unplaced"/>
</dbReference>
<name>A0A6J1DIX8_MOMCH</name>
<accession>A0A6J1DIX8</accession>
<evidence type="ECO:0000259" key="8">
    <source>
        <dbReference type="PROSITE" id="PS51032"/>
    </source>
</evidence>
<evidence type="ECO:0000256" key="1">
    <source>
        <dbReference type="ARBA" id="ARBA00004123"/>
    </source>
</evidence>
<dbReference type="SUPFAM" id="SSF54171">
    <property type="entry name" value="DNA-binding domain"/>
    <property type="match status" value="1"/>
</dbReference>
<evidence type="ECO:0000256" key="5">
    <source>
        <dbReference type="ARBA" id="ARBA00023242"/>
    </source>
</evidence>
<comment type="similarity">
    <text evidence="6">Belongs to the AP2/ERF transcription factor family. ERF subfamily.</text>
</comment>
<dbReference type="InterPro" id="IPR044808">
    <property type="entry name" value="ERF_plant"/>
</dbReference>
<dbReference type="InterPro" id="IPR001471">
    <property type="entry name" value="AP2/ERF_dom"/>
</dbReference>
<evidence type="ECO:0000256" key="2">
    <source>
        <dbReference type="ARBA" id="ARBA00023015"/>
    </source>
</evidence>
<keyword evidence="9" id="KW-1185">Reference proteome</keyword>
<dbReference type="RefSeq" id="XP_022154190.1">
    <property type="nucleotide sequence ID" value="XM_022298498.1"/>
</dbReference>
<dbReference type="GO" id="GO:0005634">
    <property type="term" value="C:nucleus"/>
    <property type="evidence" value="ECO:0007669"/>
    <property type="project" value="UniProtKB-SubCell"/>
</dbReference>
<dbReference type="PANTHER" id="PTHR31190">
    <property type="entry name" value="DNA-BINDING DOMAIN"/>
    <property type="match status" value="1"/>
</dbReference>
<proteinExistence type="inferred from homology"/>
<dbReference type="OrthoDB" id="1925932at2759"/>
<keyword evidence="3" id="KW-0238">DNA-binding</keyword>
<dbReference type="SMART" id="SM00380">
    <property type="entry name" value="AP2"/>
    <property type="match status" value="1"/>
</dbReference>
<dbReference type="KEGG" id="mcha:111021506"/>
<evidence type="ECO:0000313" key="9">
    <source>
        <dbReference type="Proteomes" id="UP000504603"/>
    </source>
</evidence>
<feature type="region of interest" description="Disordered" evidence="7">
    <location>
        <begin position="88"/>
        <end position="111"/>
    </location>
</feature>
<keyword evidence="2" id="KW-0805">Transcription regulation</keyword>
<evidence type="ECO:0000313" key="10">
    <source>
        <dbReference type="RefSeq" id="XP_022154190.1"/>
    </source>
</evidence>
<dbReference type="FunFam" id="3.30.730.10:FF:000001">
    <property type="entry name" value="Ethylene-responsive transcription factor 2"/>
    <property type="match status" value="1"/>
</dbReference>
<evidence type="ECO:0000256" key="6">
    <source>
        <dbReference type="ARBA" id="ARBA00024343"/>
    </source>
</evidence>
<dbReference type="GO" id="GO:0003700">
    <property type="term" value="F:DNA-binding transcription factor activity"/>
    <property type="evidence" value="ECO:0007669"/>
    <property type="project" value="InterPro"/>
</dbReference>
<dbReference type="PANTHER" id="PTHR31190:SF473">
    <property type="entry name" value="OS05G0437100 PROTEIN"/>
    <property type="match status" value="1"/>
</dbReference>
<protein>
    <submittedName>
        <fullName evidence="10">Ethylene-responsive transcription factor ERF110-like</fullName>
    </submittedName>
</protein>
<dbReference type="CDD" id="cd00018">
    <property type="entry name" value="AP2"/>
    <property type="match status" value="1"/>
</dbReference>
<dbReference type="InterPro" id="IPR036955">
    <property type="entry name" value="AP2/ERF_dom_sf"/>
</dbReference>
<dbReference type="InterPro" id="IPR016177">
    <property type="entry name" value="DNA-bd_dom_sf"/>
</dbReference>
<dbReference type="GO" id="GO:0003677">
    <property type="term" value="F:DNA binding"/>
    <property type="evidence" value="ECO:0007669"/>
    <property type="project" value="UniProtKB-KW"/>
</dbReference>
<reference evidence="10" key="1">
    <citation type="submission" date="2025-08" db="UniProtKB">
        <authorList>
            <consortium name="RefSeq"/>
        </authorList>
    </citation>
    <scope>IDENTIFICATION</scope>
    <source>
        <strain evidence="10">OHB3-1</strain>
    </source>
</reference>
<dbReference type="Pfam" id="PF00847">
    <property type="entry name" value="AP2"/>
    <property type="match status" value="1"/>
</dbReference>
<dbReference type="GO" id="GO:0009873">
    <property type="term" value="P:ethylene-activated signaling pathway"/>
    <property type="evidence" value="ECO:0007669"/>
    <property type="project" value="InterPro"/>
</dbReference>
<dbReference type="GeneID" id="111021506"/>
<sequence>MAQQHNTRSKISKPIFPATVPKFHLFFHLMCIIIVTTKVANSSRDNTNIREHKEWPYSSSSNILSGFNREAETSVIVSALTHVVAGDAPHRVGGAPSSYSNKRGRDEDEEDDVITRPISGAASSYSPHAFTESGRNAAAGGETSTAVVYEYDRETSRNNDEGMAAMRRYRGVRQRPWGKWAAEIRDPFKAVRVWLGTFDTPESAARAYDQAALRFRGNKAKLNFPENVRLRTSPPATATATAPYDVVSPHANLISFSDVVSPNPTSSSSSAFYGGGGAGDLGFSVPRWPEINDYSSPE</sequence>
<dbReference type="Gene3D" id="3.30.730.10">
    <property type="entry name" value="AP2/ERF domain"/>
    <property type="match status" value="1"/>
</dbReference>
<organism evidence="9 10">
    <name type="scientific">Momordica charantia</name>
    <name type="common">Bitter gourd</name>
    <name type="synonym">Balsam pear</name>
    <dbReference type="NCBI Taxonomy" id="3673"/>
    <lineage>
        <taxon>Eukaryota</taxon>
        <taxon>Viridiplantae</taxon>
        <taxon>Streptophyta</taxon>
        <taxon>Embryophyta</taxon>
        <taxon>Tracheophyta</taxon>
        <taxon>Spermatophyta</taxon>
        <taxon>Magnoliopsida</taxon>
        <taxon>eudicotyledons</taxon>
        <taxon>Gunneridae</taxon>
        <taxon>Pentapetalae</taxon>
        <taxon>rosids</taxon>
        <taxon>fabids</taxon>
        <taxon>Cucurbitales</taxon>
        <taxon>Cucurbitaceae</taxon>
        <taxon>Momordiceae</taxon>
        <taxon>Momordica</taxon>
    </lineage>
</organism>
<evidence type="ECO:0000256" key="4">
    <source>
        <dbReference type="ARBA" id="ARBA00023163"/>
    </source>
</evidence>
<feature type="domain" description="AP2/ERF" evidence="8">
    <location>
        <begin position="168"/>
        <end position="225"/>
    </location>
</feature>
<comment type="subcellular location">
    <subcellularLocation>
        <location evidence="1">Nucleus</location>
    </subcellularLocation>
</comment>